<organism evidence="1">
    <name type="scientific">Anguilla anguilla</name>
    <name type="common">European freshwater eel</name>
    <name type="synonym">Muraena anguilla</name>
    <dbReference type="NCBI Taxonomy" id="7936"/>
    <lineage>
        <taxon>Eukaryota</taxon>
        <taxon>Metazoa</taxon>
        <taxon>Chordata</taxon>
        <taxon>Craniata</taxon>
        <taxon>Vertebrata</taxon>
        <taxon>Euteleostomi</taxon>
        <taxon>Actinopterygii</taxon>
        <taxon>Neopterygii</taxon>
        <taxon>Teleostei</taxon>
        <taxon>Anguilliformes</taxon>
        <taxon>Anguillidae</taxon>
        <taxon>Anguilla</taxon>
    </lineage>
</organism>
<evidence type="ECO:0000313" key="1">
    <source>
        <dbReference type="EMBL" id="JAH78462.1"/>
    </source>
</evidence>
<accession>A0A0E9VK75</accession>
<proteinExistence type="predicted"/>
<sequence length="38" mass="4453">MLYAVLYFEYFSYISLDHHKGLLIICLGAQFFGFSTPF</sequence>
<reference evidence="1" key="2">
    <citation type="journal article" date="2015" name="Fish Shellfish Immunol.">
        <title>Early steps in the European eel (Anguilla anguilla)-Vibrio vulnificus interaction in the gills: Role of the RtxA13 toxin.</title>
        <authorList>
            <person name="Callol A."/>
            <person name="Pajuelo D."/>
            <person name="Ebbesson L."/>
            <person name="Teles M."/>
            <person name="MacKenzie S."/>
            <person name="Amaro C."/>
        </authorList>
    </citation>
    <scope>NUCLEOTIDE SEQUENCE</scope>
</reference>
<reference evidence="1" key="1">
    <citation type="submission" date="2014-11" db="EMBL/GenBank/DDBJ databases">
        <authorList>
            <person name="Amaro Gonzalez C."/>
        </authorList>
    </citation>
    <scope>NUCLEOTIDE SEQUENCE</scope>
</reference>
<dbReference type="AlphaFoldDB" id="A0A0E9VK75"/>
<name>A0A0E9VK75_ANGAN</name>
<protein>
    <submittedName>
        <fullName evidence="1">Uncharacterized protein</fullName>
    </submittedName>
</protein>
<dbReference type="EMBL" id="GBXM01030115">
    <property type="protein sequence ID" value="JAH78462.1"/>
    <property type="molecule type" value="Transcribed_RNA"/>
</dbReference>